<reference evidence="2" key="1">
    <citation type="journal article" date="2023" name="PhytoFront">
        <title>Draft Genome Resources of Seven Strains of Tilletia horrida, Causal Agent of Kernel Smut of Rice.</title>
        <authorList>
            <person name="Khanal S."/>
            <person name="Antony Babu S."/>
            <person name="Zhou X.G."/>
        </authorList>
    </citation>
    <scope>NUCLEOTIDE SEQUENCE</scope>
    <source>
        <strain evidence="2">TX3</strain>
    </source>
</reference>
<feature type="region of interest" description="Disordered" evidence="1">
    <location>
        <begin position="231"/>
        <end position="261"/>
    </location>
</feature>
<name>A0AAN6JLZ7_9BASI</name>
<evidence type="ECO:0000313" key="2">
    <source>
        <dbReference type="EMBL" id="KAK0518153.1"/>
    </source>
</evidence>
<dbReference type="EMBL" id="JAPDMQ010001398">
    <property type="protein sequence ID" value="KAK0518153.1"/>
    <property type="molecule type" value="Genomic_DNA"/>
</dbReference>
<sequence length="364" mass="38539">MLRLLATPGSPVGWTIRSPSGSPATPGSQPTFASQPTSFASSAAEYNRLTGASISDKVLWTEAEARVEFAKEAGVEALKHSTPLPFGFCIRNEAGRRVGAERVKAIRALIREVCAELEALPDKRVPNAAGALRTRCRSYYQDHHRFALLQAVRTIESSAPEMALCAHHYKTLNGIDRRLKSISSKDTRTTGIKTEDTVSGLAMAGTSLARQPQAEATGAPVRRKKNVVQALNKRVLDSTAGSRGKDRSKDRQDLVPSSSMAVASARTLVQPLLPSSASNADGSSSQGMLNPSHRPFPACNASNSCPPYTHANASASSVLPSYARADASGPTSGALSGRQLPSFTSMFGTSGGQPSSYHHTLQAP</sequence>
<evidence type="ECO:0000256" key="1">
    <source>
        <dbReference type="SAM" id="MobiDB-lite"/>
    </source>
</evidence>
<gene>
    <name evidence="2" type="ORF">OC842_007876</name>
</gene>
<feature type="region of interest" description="Disordered" evidence="1">
    <location>
        <begin position="323"/>
        <end position="364"/>
    </location>
</feature>
<protein>
    <submittedName>
        <fullName evidence="2">Uncharacterized protein</fullName>
    </submittedName>
</protein>
<feature type="compositionally biased region" description="Polar residues" evidence="1">
    <location>
        <begin position="17"/>
        <end position="35"/>
    </location>
</feature>
<proteinExistence type="predicted"/>
<feature type="non-terminal residue" evidence="2">
    <location>
        <position position="364"/>
    </location>
</feature>
<feature type="compositionally biased region" description="Basic and acidic residues" evidence="1">
    <location>
        <begin position="243"/>
        <end position="253"/>
    </location>
</feature>
<dbReference type="Proteomes" id="UP001176521">
    <property type="component" value="Unassembled WGS sequence"/>
</dbReference>
<feature type="region of interest" description="Disordered" evidence="1">
    <location>
        <begin position="1"/>
        <end position="35"/>
    </location>
</feature>
<keyword evidence="3" id="KW-1185">Reference proteome</keyword>
<comment type="caution">
    <text evidence="2">The sequence shown here is derived from an EMBL/GenBank/DDBJ whole genome shotgun (WGS) entry which is preliminary data.</text>
</comment>
<organism evidence="2 3">
    <name type="scientific">Tilletia horrida</name>
    <dbReference type="NCBI Taxonomy" id="155126"/>
    <lineage>
        <taxon>Eukaryota</taxon>
        <taxon>Fungi</taxon>
        <taxon>Dikarya</taxon>
        <taxon>Basidiomycota</taxon>
        <taxon>Ustilaginomycotina</taxon>
        <taxon>Exobasidiomycetes</taxon>
        <taxon>Tilletiales</taxon>
        <taxon>Tilletiaceae</taxon>
        <taxon>Tilletia</taxon>
    </lineage>
</organism>
<feature type="region of interest" description="Disordered" evidence="1">
    <location>
        <begin position="274"/>
        <end position="295"/>
    </location>
</feature>
<feature type="compositionally biased region" description="Low complexity" evidence="1">
    <location>
        <begin position="275"/>
        <end position="285"/>
    </location>
</feature>
<accession>A0AAN6JLZ7</accession>
<feature type="compositionally biased region" description="Polar residues" evidence="1">
    <location>
        <begin position="329"/>
        <end position="364"/>
    </location>
</feature>
<dbReference type="AlphaFoldDB" id="A0AAN6JLZ7"/>
<evidence type="ECO:0000313" key="3">
    <source>
        <dbReference type="Proteomes" id="UP001176521"/>
    </source>
</evidence>